<dbReference type="Pfam" id="PF03886">
    <property type="entry name" value="ABC_trans_aux"/>
    <property type="match status" value="1"/>
</dbReference>
<feature type="domain" description="ABC-type transport auxiliary lipoprotein component" evidence="1">
    <location>
        <begin position="29"/>
        <end position="190"/>
    </location>
</feature>
<sequence length="212" mass="22831">MKRLLGILLLGGLLGACTLLPESEPLALYRLPASALPGQVQRGAPLDWALRVNTPAASALLDSTRIAVLPQGDRLSAYQGTRWVDRATLLLRDRLLDGFRDDGRLAAVSGDGSGLRADLLLDSDLRAFHGEYRGHQPQAHIHLEARLVQAGSRRILASRRFVVRQAAAERSVAAMVTAFGQAGDELTRQLVAWTLDQGRAARRARGTGGATD</sequence>
<evidence type="ECO:0000259" key="1">
    <source>
        <dbReference type="Pfam" id="PF03886"/>
    </source>
</evidence>
<proteinExistence type="predicted"/>
<dbReference type="SUPFAM" id="SSF159594">
    <property type="entry name" value="XCC0632-like"/>
    <property type="match status" value="1"/>
</dbReference>
<keyword evidence="3" id="KW-1185">Reference proteome</keyword>
<evidence type="ECO:0000313" key="2">
    <source>
        <dbReference type="EMBL" id="UTW09677.1"/>
    </source>
</evidence>
<dbReference type="EMBL" id="CP073346">
    <property type="protein sequence ID" value="UTW09677.1"/>
    <property type="molecule type" value="Genomic_DNA"/>
</dbReference>
<name>A0ABY5HEA7_9PSED</name>
<dbReference type="Proteomes" id="UP001059672">
    <property type="component" value="Chromosome"/>
</dbReference>
<protein>
    <submittedName>
        <fullName evidence="2">Membrane integrity-associated transporter subunit PqiC</fullName>
    </submittedName>
</protein>
<reference evidence="2" key="1">
    <citation type="submission" date="2021-04" db="EMBL/GenBank/DDBJ databases">
        <title>Oceanospirillales bacteria with DddD are important DMSP degraders in coastal seawater.</title>
        <authorList>
            <person name="Liu J."/>
        </authorList>
    </citation>
    <scope>NUCLEOTIDE SEQUENCE</scope>
    <source>
        <strain evidence="2">D13-4</strain>
    </source>
</reference>
<gene>
    <name evidence="2" type="ORF">KDW96_10380</name>
</gene>
<accession>A0ABY5HEA7</accession>
<dbReference type="Gene3D" id="3.40.50.10610">
    <property type="entry name" value="ABC-type transport auxiliary lipoprotein component"/>
    <property type="match status" value="1"/>
</dbReference>
<dbReference type="PROSITE" id="PS51257">
    <property type="entry name" value="PROKAR_LIPOPROTEIN"/>
    <property type="match status" value="1"/>
</dbReference>
<organism evidence="2 3">
    <name type="scientific">Pseudomonas benzenivorans</name>
    <dbReference type="NCBI Taxonomy" id="556533"/>
    <lineage>
        <taxon>Bacteria</taxon>
        <taxon>Pseudomonadati</taxon>
        <taxon>Pseudomonadota</taxon>
        <taxon>Gammaproteobacteria</taxon>
        <taxon>Pseudomonadales</taxon>
        <taxon>Pseudomonadaceae</taxon>
        <taxon>Pseudomonas</taxon>
    </lineage>
</organism>
<dbReference type="InterPro" id="IPR005586">
    <property type="entry name" value="ABC_trans_aux"/>
</dbReference>
<evidence type="ECO:0000313" key="3">
    <source>
        <dbReference type="Proteomes" id="UP001059672"/>
    </source>
</evidence>
<dbReference type="RefSeq" id="WP_255840336.1">
    <property type="nucleotide sequence ID" value="NZ_CP073346.1"/>
</dbReference>